<reference evidence="1 2" key="1">
    <citation type="submission" date="2018-11" db="EMBL/GenBank/DDBJ databases">
        <title>Pseudaminobacter arsenicus sp. nov., an arsenic-resistant bacterium isolated from arsenic-rich aquifers.</title>
        <authorList>
            <person name="Mu Y."/>
        </authorList>
    </citation>
    <scope>NUCLEOTIDE SEQUENCE [LARGE SCALE GENOMIC DNA]</scope>
    <source>
        <strain evidence="1 2">CB3</strain>
    </source>
</reference>
<name>A0A432V0I7_9HYPH</name>
<organism evidence="1 2">
    <name type="scientific">Borborobacter arsenicus</name>
    <dbReference type="NCBI Taxonomy" id="1851146"/>
    <lineage>
        <taxon>Bacteria</taxon>
        <taxon>Pseudomonadati</taxon>
        <taxon>Pseudomonadota</taxon>
        <taxon>Alphaproteobacteria</taxon>
        <taxon>Hyphomicrobiales</taxon>
        <taxon>Phyllobacteriaceae</taxon>
        <taxon>Borborobacter</taxon>
    </lineage>
</organism>
<evidence type="ECO:0000313" key="2">
    <source>
        <dbReference type="Proteomes" id="UP000281647"/>
    </source>
</evidence>
<keyword evidence="2" id="KW-1185">Reference proteome</keyword>
<dbReference type="EMBL" id="RKST01000036">
    <property type="protein sequence ID" value="RUM95595.1"/>
    <property type="molecule type" value="Genomic_DNA"/>
</dbReference>
<evidence type="ECO:0000313" key="1">
    <source>
        <dbReference type="EMBL" id="RUM95595.1"/>
    </source>
</evidence>
<proteinExistence type="predicted"/>
<dbReference type="RefSeq" id="WP_128628571.1">
    <property type="nucleotide sequence ID" value="NZ_RKST01000036.1"/>
</dbReference>
<comment type="caution">
    <text evidence="1">The sequence shown here is derived from an EMBL/GenBank/DDBJ whole genome shotgun (WGS) entry which is preliminary data.</text>
</comment>
<dbReference type="Proteomes" id="UP000281647">
    <property type="component" value="Unassembled WGS sequence"/>
</dbReference>
<accession>A0A432V0I7</accession>
<dbReference type="AlphaFoldDB" id="A0A432V0I7"/>
<gene>
    <name evidence="1" type="ORF">EET67_22460</name>
</gene>
<protein>
    <submittedName>
        <fullName evidence="1">Uncharacterized protein</fullName>
    </submittedName>
</protein>
<sequence>MNALVLSNHPDAELIKLGKEFRRMRQAQIDLYDEVGDDESPETIARIDESERELGALSNRILAIEPKTVDGLRTVALCYANCHKSGNGTWDVADNACHDTRAVYIVMRWLVDGGAS</sequence>